<proteinExistence type="predicted"/>
<dbReference type="InterPro" id="IPR050833">
    <property type="entry name" value="Poly_Biosynth_Transport"/>
</dbReference>
<comment type="caution">
    <text evidence="7">The sequence shown here is derived from an EMBL/GenBank/DDBJ whole genome shotgun (WGS) entry which is preliminary data.</text>
</comment>
<keyword evidence="4 6" id="KW-1133">Transmembrane helix</keyword>
<feature type="transmembrane region" description="Helical" evidence="6">
    <location>
        <begin position="148"/>
        <end position="169"/>
    </location>
</feature>
<feature type="transmembrane region" description="Helical" evidence="6">
    <location>
        <begin position="261"/>
        <end position="283"/>
    </location>
</feature>
<gene>
    <name evidence="7" type="ORF">HP507_12170</name>
</gene>
<dbReference type="PANTHER" id="PTHR30250">
    <property type="entry name" value="PST FAMILY PREDICTED COLANIC ACID TRANSPORTER"/>
    <property type="match status" value="1"/>
</dbReference>
<keyword evidence="5 6" id="KW-0472">Membrane</keyword>
<evidence type="ECO:0000256" key="4">
    <source>
        <dbReference type="ARBA" id="ARBA00022989"/>
    </source>
</evidence>
<dbReference type="PANTHER" id="PTHR30250:SF26">
    <property type="entry name" value="PSMA PROTEIN"/>
    <property type="match status" value="1"/>
</dbReference>
<keyword evidence="3 6" id="KW-0812">Transmembrane</keyword>
<evidence type="ECO:0000313" key="7">
    <source>
        <dbReference type="EMBL" id="NUU14583.1"/>
    </source>
</evidence>
<accession>A0ABX2MAV6</accession>
<evidence type="ECO:0000313" key="8">
    <source>
        <dbReference type="Proteomes" id="UP000573001"/>
    </source>
</evidence>
<feature type="transmembrane region" description="Helical" evidence="6">
    <location>
        <begin position="326"/>
        <end position="345"/>
    </location>
</feature>
<evidence type="ECO:0000256" key="2">
    <source>
        <dbReference type="ARBA" id="ARBA00022475"/>
    </source>
</evidence>
<reference evidence="7 8" key="1">
    <citation type="submission" date="2020-05" db="EMBL/GenBank/DDBJ databases">
        <title>Genome Sequencing of Type Strains.</title>
        <authorList>
            <person name="Lemaire J.F."/>
            <person name="Inderbitzin P."/>
            <person name="Gregorio O.A."/>
            <person name="Collins S.B."/>
            <person name="Wespe N."/>
            <person name="Knight-Connoni V."/>
        </authorList>
    </citation>
    <scope>NUCLEOTIDE SEQUENCE [LARGE SCALE GENOMIC DNA]</scope>
    <source>
        <strain evidence="7 8">ATCC 19096</strain>
    </source>
</reference>
<comment type="subcellular location">
    <subcellularLocation>
        <location evidence="1">Cell membrane</location>
        <topology evidence="1">Multi-pass membrane protein</topology>
    </subcellularLocation>
</comment>
<keyword evidence="2" id="KW-1003">Cell membrane</keyword>
<dbReference type="InterPro" id="IPR002797">
    <property type="entry name" value="Polysacc_synth"/>
</dbReference>
<dbReference type="EMBL" id="JABMCE010000082">
    <property type="protein sequence ID" value="NUU14583.1"/>
    <property type="molecule type" value="Genomic_DNA"/>
</dbReference>
<feature type="transmembrane region" description="Helical" evidence="6">
    <location>
        <begin position="20"/>
        <end position="43"/>
    </location>
</feature>
<feature type="transmembrane region" description="Helical" evidence="6">
    <location>
        <begin position="295"/>
        <end position="314"/>
    </location>
</feature>
<keyword evidence="8" id="KW-1185">Reference proteome</keyword>
<sequence>MQAISMILVARSLSVTQFGLVGIVISVGTIASLIGDLGLTTYIARARAIRDEAAVRAGLLLNRWSAAIGGALLISVVIVGALNGGWPWWPLPLLAGFMVEKAVDTASSVLIADGRNITANLALLGRRVVVLMCVVAGSVIAFDAAWTFSVGYLFSAIVSLIYVAISLLGSPDAYAGSRSTTVRIVARETLPYFFSNLTAGVRLLDTAIIASIASPHAAGLYAAASRVTSPAYLIPQTLTTVIMPHAARATGKAVRAMGNRLLLATVGLSIVLAALSPLVIWFADLILGDQYAGAALPLLLLLIGLPWVAASSPFGSLLQSRGQARFVAVNGVVFAVGVVAALIVASLLWGAAGAAAAVGALYAGKTIVLDLKLRRTGVGRGGD</sequence>
<evidence type="ECO:0000256" key="3">
    <source>
        <dbReference type="ARBA" id="ARBA00022692"/>
    </source>
</evidence>
<evidence type="ECO:0000256" key="5">
    <source>
        <dbReference type="ARBA" id="ARBA00023136"/>
    </source>
</evidence>
<name>A0ABX2MAV6_9MICO</name>
<evidence type="ECO:0000256" key="6">
    <source>
        <dbReference type="SAM" id="Phobius"/>
    </source>
</evidence>
<feature type="transmembrane region" description="Helical" evidence="6">
    <location>
        <begin position="124"/>
        <end position="142"/>
    </location>
</feature>
<evidence type="ECO:0000256" key="1">
    <source>
        <dbReference type="ARBA" id="ARBA00004651"/>
    </source>
</evidence>
<organism evidence="7 8">
    <name type="scientific">Curtobacterium pusillum</name>
    <dbReference type="NCBI Taxonomy" id="69373"/>
    <lineage>
        <taxon>Bacteria</taxon>
        <taxon>Bacillati</taxon>
        <taxon>Actinomycetota</taxon>
        <taxon>Actinomycetes</taxon>
        <taxon>Micrococcales</taxon>
        <taxon>Microbacteriaceae</taxon>
        <taxon>Curtobacterium</taxon>
    </lineage>
</organism>
<dbReference type="Proteomes" id="UP000573001">
    <property type="component" value="Unassembled WGS sequence"/>
</dbReference>
<dbReference type="Pfam" id="PF01943">
    <property type="entry name" value="Polysacc_synt"/>
    <property type="match status" value="1"/>
</dbReference>
<protein>
    <submittedName>
        <fullName evidence="7">Oligosaccharide flippase family protein</fullName>
    </submittedName>
</protein>
<feature type="transmembrane region" description="Helical" evidence="6">
    <location>
        <begin position="64"/>
        <end position="82"/>
    </location>
</feature>